<proteinExistence type="predicted"/>
<evidence type="ECO:0000256" key="1">
    <source>
        <dbReference type="SAM" id="SignalP"/>
    </source>
</evidence>
<dbReference type="RefSeq" id="WP_211866451.1">
    <property type="nucleotide sequence ID" value="NZ_JAAEDI010000004.1"/>
</dbReference>
<gene>
    <name evidence="2" type="ORF">GXW78_04620</name>
</gene>
<feature type="signal peptide" evidence="1">
    <location>
        <begin position="1"/>
        <end position="20"/>
    </location>
</feature>
<keyword evidence="1" id="KW-0732">Signal</keyword>
<feature type="chain" id="PRO_5047408597" evidence="1">
    <location>
        <begin position="21"/>
        <end position="135"/>
    </location>
</feature>
<name>A0ABS5ED35_9PROT</name>
<dbReference type="Pfam" id="PF12098">
    <property type="entry name" value="DUF3574"/>
    <property type="match status" value="1"/>
</dbReference>
<protein>
    <submittedName>
        <fullName evidence="2">DUF3574 domain-containing protein</fullName>
    </submittedName>
</protein>
<sequence length="135" mass="14216">MRAGAALLLAGLTADCVASAPGCPAGTTAATVAEAYFGQNVRGRDPVSEAEWRGFLADTVTPAFPDGLTALEGRGQWRGTDGRLVQEPSRVLVLVLPGSDAAAARDRLRPVGDAWKARFRQQSVLTVYRQACVGF</sequence>
<dbReference type="InterPro" id="IPR021957">
    <property type="entry name" value="DUF3574"/>
</dbReference>
<dbReference type="Proteomes" id="UP000698752">
    <property type="component" value="Unassembled WGS sequence"/>
</dbReference>
<keyword evidence="3" id="KW-1185">Reference proteome</keyword>
<organism evidence="2 3">
    <name type="scientific">Neoroseomonas terrae</name>
    <dbReference type="NCBI Taxonomy" id="424799"/>
    <lineage>
        <taxon>Bacteria</taxon>
        <taxon>Pseudomonadati</taxon>
        <taxon>Pseudomonadota</taxon>
        <taxon>Alphaproteobacteria</taxon>
        <taxon>Acetobacterales</taxon>
        <taxon>Acetobacteraceae</taxon>
        <taxon>Neoroseomonas</taxon>
    </lineage>
</organism>
<comment type="caution">
    <text evidence="2">The sequence shown here is derived from an EMBL/GenBank/DDBJ whole genome shotgun (WGS) entry which is preliminary data.</text>
</comment>
<accession>A0ABS5ED35</accession>
<evidence type="ECO:0000313" key="2">
    <source>
        <dbReference type="EMBL" id="MBR0648934.1"/>
    </source>
</evidence>
<evidence type="ECO:0000313" key="3">
    <source>
        <dbReference type="Proteomes" id="UP000698752"/>
    </source>
</evidence>
<dbReference type="EMBL" id="JAAEDI010000004">
    <property type="protein sequence ID" value="MBR0648934.1"/>
    <property type="molecule type" value="Genomic_DNA"/>
</dbReference>
<reference evidence="3" key="1">
    <citation type="journal article" date="2021" name="Syst. Appl. Microbiol.">
        <title>Roseomonas hellenica sp. nov., isolated from roots of wild-growing Alkanna tinctoria.</title>
        <authorList>
            <person name="Rat A."/>
            <person name="Naranjo H.D."/>
            <person name="Lebbe L."/>
            <person name="Cnockaert M."/>
            <person name="Krigas N."/>
            <person name="Grigoriadou K."/>
            <person name="Maloupa E."/>
            <person name="Willems A."/>
        </authorList>
    </citation>
    <scope>NUCLEOTIDE SEQUENCE [LARGE SCALE GENOMIC DNA]</scope>
    <source>
        <strain evidence="3">LMG 31159</strain>
    </source>
</reference>